<keyword evidence="2" id="KW-1185">Reference proteome</keyword>
<reference evidence="1 2" key="2">
    <citation type="journal article" date="2022" name="Mol. Ecol. Resour.">
        <title>The genomes of chicory, endive, great burdock and yacon provide insights into Asteraceae paleo-polyploidization history and plant inulin production.</title>
        <authorList>
            <person name="Fan W."/>
            <person name="Wang S."/>
            <person name="Wang H."/>
            <person name="Wang A."/>
            <person name="Jiang F."/>
            <person name="Liu H."/>
            <person name="Zhao H."/>
            <person name="Xu D."/>
            <person name="Zhang Y."/>
        </authorList>
    </citation>
    <scope>NUCLEOTIDE SEQUENCE [LARGE SCALE GENOMIC DNA]</scope>
    <source>
        <strain evidence="2">cv. Yunnan</strain>
        <tissue evidence="1">Leaves</tissue>
    </source>
</reference>
<sequence length="855" mass="96273">MEPDERPSGRLLHLGSSIHRKRWRLNTEGDIRMDLELVKFINSDITWSVVKKGHRSTMRRPRRTKASGSEFGFHSGCKSRDSIAFEYEKSGVAILGQHFAEEVLDVPIKKRILLLQSPGQRARSPQPKTPSPHHELRMGREHAWEAIKQTEKAVPDLSDFSGIELLAAAACHSSGHVESSAVEEHSTPIVESCPDGIKQDISPMDSVDSSVQDNTFPVTQNRCDNGNDESDKSHVPTKVVRLHWDLNTVMEEWEEPCDILVDSRSEKGYVQDAHNDDLQNDTRKSQVTGDKHGSLLSGEPDIDGTRVNSDGGYLGTTYNAESCPSKSDVVDSFANPAKCENVSTSVASVSLEEATTKVESDDKQAVSEVVQGGCLSLKGDTDDKLTLEDHLSDCCGSNVSQDKVKSGYDSPAEDGELREPATHTWEKEESEEMECVDYESDDMYEDNSDAIESVTNEIVVDHPQTMSASVSVPSNDIEQGDKADALDSKNSQSVILTEKDSSSEKFLPERKNMLCIDRPTTSSSCIRRSGSERDFGQEKFMGREGPSHHAGQWVDSFSRNSHGSGRYPRPKYIRSGGSSSIDNNEAINYNPRGIYRNESYGIHSGTSSSRDISRDRSRVELRRAPQEEYYNPDPCYSERKVASFASNVNRGANLSRSQKQSRSRSRSGSPIAWHFQKKRKVDTKRQSPDYKSDTRFPSRKFSETEAGIVSQTTGRVSLQCVSRSFDDRNVINEQYRDRRTSPVGTFHRTHQRNDPSGYTGRLKSNDHLRPRFPLSGNYGSIHDDKYGMMSERRRFRYDDEESFKGYSRNKDNGFRYTRVENKCFRDPKNTSEEKGCRYTTNKMFNTGEGHFYKDN</sequence>
<protein>
    <submittedName>
        <fullName evidence="1">Uncharacterized protein</fullName>
    </submittedName>
</protein>
<accession>A0ACB9GMR0</accession>
<reference evidence="2" key="1">
    <citation type="journal article" date="2022" name="Mol. Ecol. Resour.">
        <title>The genomes of chicory, endive, great burdock and yacon provide insights into Asteraceae palaeo-polyploidization history and plant inulin production.</title>
        <authorList>
            <person name="Fan W."/>
            <person name="Wang S."/>
            <person name="Wang H."/>
            <person name="Wang A."/>
            <person name="Jiang F."/>
            <person name="Liu H."/>
            <person name="Zhao H."/>
            <person name="Xu D."/>
            <person name="Zhang Y."/>
        </authorList>
    </citation>
    <scope>NUCLEOTIDE SEQUENCE [LARGE SCALE GENOMIC DNA]</scope>
    <source>
        <strain evidence="2">cv. Yunnan</strain>
    </source>
</reference>
<evidence type="ECO:0000313" key="2">
    <source>
        <dbReference type="Proteomes" id="UP001056120"/>
    </source>
</evidence>
<comment type="caution">
    <text evidence="1">The sequence shown here is derived from an EMBL/GenBank/DDBJ whole genome shotgun (WGS) entry which is preliminary data.</text>
</comment>
<dbReference type="EMBL" id="CM042031">
    <property type="protein sequence ID" value="KAI3784017.1"/>
    <property type="molecule type" value="Genomic_DNA"/>
</dbReference>
<gene>
    <name evidence="1" type="ORF">L1987_43108</name>
</gene>
<dbReference type="Proteomes" id="UP001056120">
    <property type="component" value="Linkage Group LG14"/>
</dbReference>
<organism evidence="1 2">
    <name type="scientific">Smallanthus sonchifolius</name>
    <dbReference type="NCBI Taxonomy" id="185202"/>
    <lineage>
        <taxon>Eukaryota</taxon>
        <taxon>Viridiplantae</taxon>
        <taxon>Streptophyta</taxon>
        <taxon>Embryophyta</taxon>
        <taxon>Tracheophyta</taxon>
        <taxon>Spermatophyta</taxon>
        <taxon>Magnoliopsida</taxon>
        <taxon>eudicotyledons</taxon>
        <taxon>Gunneridae</taxon>
        <taxon>Pentapetalae</taxon>
        <taxon>asterids</taxon>
        <taxon>campanulids</taxon>
        <taxon>Asterales</taxon>
        <taxon>Asteraceae</taxon>
        <taxon>Asteroideae</taxon>
        <taxon>Heliantheae alliance</taxon>
        <taxon>Millerieae</taxon>
        <taxon>Smallanthus</taxon>
    </lineage>
</organism>
<name>A0ACB9GMR0_9ASTR</name>
<evidence type="ECO:0000313" key="1">
    <source>
        <dbReference type="EMBL" id="KAI3784017.1"/>
    </source>
</evidence>
<proteinExistence type="predicted"/>